<dbReference type="PRINTS" id="PR00038">
    <property type="entry name" value="HTHLUXR"/>
</dbReference>
<protein>
    <submittedName>
        <fullName evidence="5">Transcriptional regulator, LuxR family</fullName>
    </submittedName>
</protein>
<sequence length="250" mass="26662">MGSLWLDTDGRPETCHRFADFLEPRLGAIDELRIAFTGDGLLWAGLAMHRDRGEAPFSHSDRDVLRRMIPTVVDGLRHSLFHGAPVEGNDRWIQAPAVIMVTASGFQASSAGLAAIDDLGGLDHGDLPTSMLSVVGSVRSGAPAAMVRTRDTTGRWVTIRAAPLSDGASVVLSVTATSAVELFPLATGAFGLTRREQEVADLVLQGTSTAAIAKALVLSPHTVQDHLKSIFRKFGVASRRDLVGRFIGTQ</sequence>
<dbReference type="InterPro" id="IPR016032">
    <property type="entry name" value="Sig_transdc_resp-reg_C-effctor"/>
</dbReference>
<dbReference type="PROSITE" id="PS50043">
    <property type="entry name" value="HTH_LUXR_2"/>
    <property type="match status" value="1"/>
</dbReference>
<dbReference type="SMART" id="SM00421">
    <property type="entry name" value="HTH_LUXR"/>
    <property type="match status" value="1"/>
</dbReference>
<dbReference type="EMBL" id="CAIZ01000046">
    <property type="protein sequence ID" value="CCH69209.1"/>
    <property type="molecule type" value="Genomic_DNA"/>
</dbReference>
<keyword evidence="2" id="KW-0238">DNA-binding</keyword>
<dbReference type="Pfam" id="PF00196">
    <property type="entry name" value="GerE"/>
    <property type="match status" value="1"/>
</dbReference>
<evidence type="ECO:0000256" key="3">
    <source>
        <dbReference type="ARBA" id="ARBA00023163"/>
    </source>
</evidence>
<dbReference type="eggNOG" id="COG2771">
    <property type="taxonomic scope" value="Bacteria"/>
</dbReference>
<dbReference type="GO" id="GO:0006355">
    <property type="term" value="P:regulation of DNA-templated transcription"/>
    <property type="evidence" value="ECO:0007669"/>
    <property type="project" value="InterPro"/>
</dbReference>
<feature type="domain" description="HTH luxR-type" evidence="4">
    <location>
        <begin position="185"/>
        <end position="250"/>
    </location>
</feature>
<evidence type="ECO:0000313" key="5">
    <source>
        <dbReference type="EMBL" id="CCH69209.1"/>
    </source>
</evidence>
<dbReference type="Gene3D" id="1.10.10.10">
    <property type="entry name" value="Winged helix-like DNA-binding domain superfamily/Winged helix DNA-binding domain"/>
    <property type="match status" value="1"/>
</dbReference>
<organism evidence="5 6">
    <name type="scientific">Phycicoccus elongatus Lp2</name>
    <dbReference type="NCBI Taxonomy" id="1193181"/>
    <lineage>
        <taxon>Bacteria</taxon>
        <taxon>Bacillati</taxon>
        <taxon>Actinomycetota</taxon>
        <taxon>Actinomycetes</taxon>
        <taxon>Micrococcales</taxon>
        <taxon>Intrasporangiaceae</taxon>
        <taxon>Phycicoccus</taxon>
    </lineage>
</organism>
<evidence type="ECO:0000313" key="6">
    <source>
        <dbReference type="Proteomes" id="UP000013167"/>
    </source>
</evidence>
<comment type="caution">
    <text evidence="5">The sequence shown here is derived from an EMBL/GenBank/DDBJ whole genome shotgun (WGS) entry which is preliminary data.</text>
</comment>
<keyword evidence="3" id="KW-0804">Transcription</keyword>
<keyword evidence="6" id="KW-1185">Reference proteome</keyword>
<gene>
    <name evidence="5" type="ORF">BN10_140021</name>
</gene>
<dbReference type="PROSITE" id="PS00622">
    <property type="entry name" value="HTH_LUXR_1"/>
    <property type="match status" value="1"/>
</dbReference>
<accession>N0E2V8</accession>
<dbReference type="InterPro" id="IPR036388">
    <property type="entry name" value="WH-like_DNA-bd_sf"/>
</dbReference>
<dbReference type="PANTHER" id="PTHR44688:SF16">
    <property type="entry name" value="DNA-BINDING TRANSCRIPTIONAL ACTIVATOR DEVR_DOSR"/>
    <property type="match status" value="1"/>
</dbReference>
<reference evidence="5 6" key="1">
    <citation type="journal article" date="2013" name="ISME J.">
        <title>A metabolic model for members of the genus Tetrasphaera involved in enhanced biological phosphorus removal.</title>
        <authorList>
            <person name="Kristiansen R."/>
            <person name="Nguyen H.T.T."/>
            <person name="Saunders A.M."/>
            <person name="Nielsen J.L."/>
            <person name="Wimmer R."/>
            <person name="Le V.Q."/>
            <person name="McIlroy S.J."/>
            <person name="Petrovski S."/>
            <person name="Seviour R.J."/>
            <person name="Calteau A."/>
            <person name="Nielsen K.L."/>
            <person name="Nielsen P.H."/>
        </authorList>
    </citation>
    <scope>NUCLEOTIDE SEQUENCE [LARGE SCALE GENOMIC DNA]</scope>
    <source>
        <strain evidence="5 6">Lp2</strain>
    </source>
</reference>
<dbReference type="AlphaFoldDB" id="N0E2V8"/>
<proteinExistence type="predicted"/>
<evidence type="ECO:0000256" key="1">
    <source>
        <dbReference type="ARBA" id="ARBA00023015"/>
    </source>
</evidence>
<dbReference type="STRING" id="1193181.BN10_140021"/>
<dbReference type="CDD" id="cd06170">
    <property type="entry name" value="LuxR_C_like"/>
    <property type="match status" value="1"/>
</dbReference>
<evidence type="ECO:0000259" key="4">
    <source>
        <dbReference type="PROSITE" id="PS50043"/>
    </source>
</evidence>
<dbReference type="InterPro" id="IPR000792">
    <property type="entry name" value="Tscrpt_reg_LuxR_C"/>
</dbReference>
<dbReference type="RefSeq" id="WP_010849367.1">
    <property type="nucleotide sequence ID" value="NZ_HF570956.1"/>
</dbReference>
<dbReference type="HOGENOM" id="CLU_061962_0_0_11"/>
<keyword evidence="1" id="KW-0805">Transcription regulation</keyword>
<dbReference type="SUPFAM" id="SSF46894">
    <property type="entry name" value="C-terminal effector domain of the bipartite response regulators"/>
    <property type="match status" value="1"/>
</dbReference>
<dbReference type="PANTHER" id="PTHR44688">
    <property type="entry name" value="DNA-BINDING TRANSCRIPTIONAL ACTIVATOR DEVR_DOSR"/>
    <property type="match status" value="1"/>
</dbReference>
<dbReference type="GO" id="GO:0003677">
    <property type="term" value="F:DNA binding"/>
    <property type="evidence" value="ECO:0007669"/>
    <property type="project" value="UniProtKB-KW"/>
</dbReference>
<dbReference type="Proteomes" id="UP000013167">
    <property type="component" value="Unassembled WGS sequence"/>
</dbReference>
<evidence type="ECO:0000256" key="2">
    <source>
        <dbReference type="ARBA" id="ARBA00023125"/>
    </source>
</evidence>
<name>N0E2V8_9MICO</name>